<dbReference type="Gene3D" id="3.30.420.40">
    <property type="match status" value="1"/>
</dbReference>
<feature type="compositionally biased region" description="Basic and acidic residues" evidence="1">
    <location>
        <begin position="98"/>
        <end position="124"/>
    </location>
</feature>
<reference evidence="2" key="1">
    <citation type="journal article" date="2014" name="Nat. Commun.">
        <title>The emerging biofuel crop Camelina sativa retains a highly undifferentiated hexaploid genome structure.</title>
        <authorList>
            <person name="Kagale S."/>
            <person name="Koh C."/>
            <person name="Nixon J."/>
            <person name="Bollina V."/>
            <person name="Clarke W.E."/>
            <person name="Tuteja R."/>
            <person name="Spillane C."/>
            <person name="Robinson S.J."/>
            <person name="Links M.G."/>
            <person name="Clarke C."/>
            <person name="Higgins E.E."/>
            <person name="Huebert T."/>
            <person name="Sharpe A.G."/>
            <person name="Parkin I.A."/>
        </authorList>
    </citation>
    <scope>NUCLEOTIDE SEQUENCE [LARGE SCALE GENOMIC DNA]</scope>
    <source>
        <strain evidence="2">cv. DH55</strain>
    </source>
</reference>
<keyword evidence="2" id="KW-1185">Reference proteome</keyword>
<feature type="compositionally biased region" description="Basic residues" evidence="1">
    <location>
        <begin position="125"/>
        <end position="137"/>
    </location>
</feature>
<dbReference type="GeneID" id="104738318"/>
<evidence type="ECO:0000313" key="3">
    <source>
        <dbReference type="RefSeq" id="XP_010456813.1"/>
    </source>
</evidence>
<protein>
    <submittedName>
        <fullName evidence="3">Heat shock 70 kDa protein-like</fullName>
    </submittedName>
</protein>
<feature type="region of interest" description="Disordered" evidence="1">
    <location>
        <begin position="98"/>
        <end position="137"/>
    </location>
</feature>
<dbReference type="Proteomes" id="UP000694864">
    <property type="component" value="Chromosome 13"/>
</dbReference>
<reference evidence="3" key="2">
    <citation type="submission" date="2025-08" db="UniProtKB">
        <authorList>
            <consortium name="RefSeq"/>
        </authorList>
    </citation>
    <scope>IDENTIFICATION</scope>
    <source>
        <tissue evidence="3">Leaf</tissue>
    </source>
</reference>
<evidence type="ECO:0000313" key="2">
    <source>
        <dbReference type="Proteomes" id="UP000694864"/>
    </source>
</evidence>
<organism evidence="2 3">
    <name type="scientific">Camelina sativa</name>
    <name type="common">False flax</name>
    <name type="synonym">Myagrum sativum</name>
    <dbReference type="NCBI Taxonomy" id="90675"/>
    <lineage>
        <taxon>Eukaryota</taxon>
        <taxon>Viridiplantae</taxon>
        <taxon>Streptophyta</taxon>
        <taxon>Embryophyta</taxon>
        <taxon>Tracheophyta</taxon>
        <taxon>Spermatophyta</taxon>
        <taxon>Magnoliopsida</taxon>
        <taxon>eudicotyledons</taxon>
        <taxon>Gunneridae</taxon>
        <taxon>Pentapetalae</taxon>
        <taxon>rosids</taxon>
        <taxon>malvids</taxon>
        <taxon>Brassicales</taxon>
        <taxon>Brassicaceae</taxon>
        <taxon>Camelineae</taxon>
        <taxon>Camelina</taxon>
    </lineage>
</organism>
<gene>
    <name evidence="3" type="primary">LOC104738318</name>
</gene>
<name>A0ABM0VIQ8_CAMSA</name>
<accession>A0ABM0VIQ8</accession>
<evidence type="ECO:0000256" key="1">
    <source>
        <dbReference type="SAM" id="MobiDB-lite"/>
    </source>
</evidence>
<sequence length="137" mass="15752">MSDKGGGLAIGGTTNSCVGESQIIPNDQCNQTMPSYMDSERLIGDAAKIPDNTVFDARKQEEDEEAKQLLVDMIVNETMKNTTFMESLRKTKVDTAWDEKRKQEKEELKKKRDEMKKKKEEQQKKKQYKAMGKKNKK</sequence>
<proteinExistence type="predicted"/>
<dbReference type="RefSeq" id="XP_010456813.1">
    <property type="nucleotide sequence ID" value="XM_010458511.2"/>
</dbReference>